<proteinExistence type="predicted"/>
<keyword evidence="1" id="KW-1133">Transmembrane helix</keyword>
<dbReference type="AlphaFoldDB" id="A0AAX0S4V2"/>
<dbReference type="Proteomes" id="UP000220106">
    <property type="component" value="Unassembled WGS sequence"/>
</dbReference>
<organism evidence="2 3">
    <name type="scientific">Peribacillus butanolivorans</name>
    <dbReference type="NCBI Taxonomy" id="421767"/>
    <lineage>
        <taxon>Bacteria</taxon>
        <taxon>Bacillati</taxon>
        <taxon>Bacillota</taxon>
        <taxon>Bacilli</taxon>
        <taxon>Bacillales</taxon>
        <taxon>Bacillaceae</taxon>
        <taxon>Peribacillus</taxon>
    </lineage>
</organism>
<name>A0AAX0S4V2_9BACI</name>
<protein>
    <submittedName>
        <fullName evidence="2">Uncharacterized protein</fullName>
    </submittedName>
</protein>
<evidence type="ECO:0000256" key="1">
    <source>
        <dbReference type="SAM" id="Phobius"/>
    </source>
</evidence>
<dbReference type="EMBL" id="NUEQ01000011">
    <property type="protein sequence ID" value="PEJ35959.1"/>
    <property type="molecule type" value="Genomic_DNA"/>
</dbReference>
<comment type="caution">
    <text evidence="2">The sequence shown here is derived from an EMBL/GenBank/DDBJ whole genome shotgun (WGS) entry which is preliminary data.</text>
</comment>
<gene>
    <name evidence="2" type="ORF">CN689_05755</name>
</gene>
<evidence type="ECO:0000313" key="3">
    <source>
        <dbReference type="Proteomes" id="UP000220106"/>
    </source>
</evidence>
<evidence type="ECO:0000313" key="2">
    <source>
        <dbReference type="EMBL" id="PEJ35959.1"/>
    </source>
</evidence>
<sequence length="84" mass="9454">MLFLWRFGNYPSSRIAITAVAMFSDGAIYNDLRISGIEFIIGYVLAILVGIPLGIAMGWYGKINGSPHLLNQRFFQLDEGWDLK</sequence>
<keyword evidence="1" id="KW-0812">Transmembrane</keyword>
<feature type="transmembrane region" description="Helical" evidence="1">
    <location>
        <begin position="39"/>
        <end position="60"/>
    </location>
</feature>
<reference evidence="2 3" key="1">
    <citation type="submission" date="2017-09" db="EMBL/GenBank/DDBJ databases">
        <title>Large-scale bioinformatics analysis of Bacillus genomes uncovers conserved roles of natural products in bacterial physiology.</title>
        <authorList>
            <consortium name="Agbiome Team Llc"/>
            <person name="Bleich R.M."/>
            <person name="Kirk G.J."/>
            <person name="Santa Maria K.C."/>
            <person name="Allen S.E."/>
            <person name="Farag S."/>
            <person name="Shank E.A."/>
            <person name="Bowers A."/>
        </authorList>
    </citation>
    <scope>NUCLEOTIDE SEQUENCE [LARGE SCALE GENOMIC DNA]</scope>
    <source>
        <strain evidence="2 3">AFS003229</strain>
    </source>
</reference>
<keyword evidence="1" id="KW-0472">Membrane</keyword>
<accession>A0AAX0S4V2</accession>